<organism evidence="2">
    <name type="scientific">Aphanomyces astaci</name>
    <name type="common">Crayfish plague agent</name>
    <dbReference type="NCBI Taxonomy" id="112090"/>
    <lineage>
        <taxon>Eukaryota</taxon>
        <taxon>Sar</taxon>
        <taxon>Stramenopiles</taxon>
        <taxon>Oomycota</taxon>
        <taxon>Saprolegniomycetes</taxon>
        <taxon>Saprolegniales</taxon>
        <taxon>Verrucalvaceae</taxon>
        <taxon>Aphanomyces</taxon>
    </lineage>
</organism>
<feature type="region of interest" description="Disordered" evidence="1">
    <location>
        <begin position="267"/>
        <end position="287"/>
    </location>
</feature>
<dbReference type="AlphaFoldDB" id="W4FUQ1"/>
<evidence type="ECO:0000256" key="1">
    <source>
        <dbReference type="SAM" id="MobiDB-lite"/>
    </source>
</evidence>
<reference evidence="2" key="1">
    <citation type="submission" date="2013-12" db="EMBL/GenBank/DDBJ databases">
        <title>The Genome Sequence of Aphanomyces astaci APO3.</title>
        <authorList>
            <consortium name="The Broad Institute Genomics Platform"/>
            <person name="Russ C."/>
            <person name="Tyler B."/>
            <person name="van West P."/>
            <person name="Dieguez-Uribeondo J."/>
            <person name="Young S.K."/>
            <person name="Zeng Q."/>
            <person name="Gargeya S."/>
            <person name="Fitzgerald M."/>
            <person name="Abouelleil A."/>
            <person name="Alvarado L."/>
            <person name="Chapman S.B."/>
            <person name="Gainer-Dewar J."/>
            <person name="Goldberg J."/>
            <person name="Griggs A."/>
            <person name="Gujja S."/>
            <person name="Hansen M."/>
            <person name="Howarth C."/>
            <person name="Imamovic A."/>
            <person name="Ireland A."/>
            <person name="Larimer J."/>
            <person name="McCowan C."/>
            <person name="Murphy C."/>
            <person name="Pearson M."/>
            <person name="Poon T.W."/>
            <person name="Priest M."/>
            <person name="Roberts A."/>
            <person name="Saif S."/>
            <person name="Shea T."/>
            <person name="Sykes S."/>
            <person name="Wortman J."/>
            <person name="Nusbaum C."/>
            <person name="Birren B."/>
        </authorList>
    </citation>
    <scope>NUCLEOTIDE SEQUENCE [LARGE SCALE GENOMIC DNA]</scope>
    <source>
        <strain evidence="2">APO3</strain>
    </source>
</reference>
<gene>
    <name evidence="2" type="ORF">H257_13924</name>
</gene>
<dbReference type="GeneID" id="20815920"/>
<protein>
    <submittedName>
        <fullName evidence="2">Uncharacterized protein</fullName>
    </submittedName>
</protein>
<dbReference type="RefSeq" id="XP_009839917.1">
    <property type="nucleotide sequence ID" value="XM_009841615.1"/>
</dbReference>
<evidence type="ECO:0000313" key="2">
    <source>
        <dbReference type="EMBL" id="ETV70534.1"/>
    </source>
</evidence>
<feature type="region of interest" description="Disordered" evidence="1">
    <location>
        <begin position="718"/>
        <end position="741"/>
    </location>
</feature>
<sequence>MPWRNEEWPSTLAATSRTSFTSMAARYQSELEQLASSPIMQTCDDTTSTRTTVTELGGNETTRVRWRTKLLQEIAGGLTNTPPQSPSQHLDYISATIAKPLMCTPESPLTKLRKQRELLQSRLLPPDKAATAVPLAALHPSKTSPTDHDPIGYDDVAQPQPMNIPVIPHVKPTLPNAKLHEFPATSVVAQLQVANEARHEVSVQNHDVLFAAKVHTYKQLLERVLLGQGLQSPPQHHHHRQTFDNGVATSKQYAALASCACSSNESTHPSSEASLAGSHLATPPNTSNYEKSTIFQPVFIDTQPCKVVHSPPHTEPPATSSPTATPRKALLLSAIEKSVDVVGNTEAETCPACDTETSQDKDRVRFDATNESALSSQGLACTVSPTDVVVPPSLHIVTPSCNVAVGGILSQSIEYCVASPRSSDLRGVYTPSDLIPYSNMDSCTFQGPVDKSTISMTVLNAFECQTFEHVATVRTTDMIPLDSMPITPPSTTPTTPCPNKITPSLHDHVSKLGLIGIASRGAPYTTKQAAAATTSTPPPSPDFVPLPSLACDTGYCHTDFAPVEDMIPLPAPRCRSPRLNHRHGHNSTIAQFKARGHWKLGRSNVDLVGLDVMEGMSSACCRDEDSNKMPSSKAALHDGWPRQGNCISDRATASSVQACRHVLNADAAAVSTASFNTWHQRHEPETTVVQVVPPPAILLQSSDGSSGMSSLWTNAISDTTGRQSSDTHRPPRRTSSNSHPICIVPNKLRHAGLPHTFWAAGLGA</sequence>
<dbReference type="VEuPathDB" id="FungiDB:H257_13924"/>
<proteinExistence type="predicted"/>
<accession>W4FUQ1</accession>
<name>W4FUQ1_APHAT</name>
<dbReference type="EMBL" id="KI913165">
    <property type="protein sequence ID" value="ETV70534.1"/>
    <property type="molecule type" value="Genomic_DNA"/>
</dbReference>